<dbReference type="EMBL" id="CM042035">
    <property type="protein sequence ID" value="KAI3756292.1"/>
    <property type="molecule type" value="Genomic_DNA"/>
</dbReference>
<sequence length="364" mass="41989">MPSTVGKYDGTTDPDDHINVFISAGGVERWALHEWCHMFVQTLVGTARLWYDSLPIGRIDSFDEFVEKFMQQFNQQKRHTKDKTEILHIRRRDGESVEDFITRYNKESLQIAGAGEDLMIAGFIQGIRHDELIRRLHGRDGLPKTMEELMTAARAFVRAERSVRSTHEYDKKDQRSDRTGKQPHSSRQTQHFRGPSTWTRSLPYTRPELVRSANTSIRFKDNPESRGVAWINKLVKSPREVLLTEKLRFEPPRPLNPKSIRDPKRYCDFHKDTGHDTDHCWHLQKQIDIAIQTGKLSHLLKEIHAGPPGRKNAGKKPVRDLCMIMNEESSSTRGYKCGGARLEAWMEQPLTFPPVQGVPHPPVQ</sequence>
<reference evidence="1 2" key="2">
    <citation type="journal article" date="2022" name="Mol. Ecol. Resour.">
        <title>The genomes of chicory, endive, great burdock and yacon provide insights into Asteraceae paleo-polyploidization history and plant inulin production.</title>
        <authorList>
            <person name="Fan W."/>
            <person name="Wang S."/>
            <person name="Wang H."/>
            <person name="Wang A."/>
            <person name="Jiang F."/>
            <person name="Liu H."/>
            <person name="Zhao H."/>
            <person name="Xu D."/>
            <person name="Zhang Y."/>
        </authorList>
    </citation>
    <scope>NUCLEOTIDE SEQUENCE [LARGE SCALE GENOMIC DNA]</scope>
    <source>
        <strain evidence="2">cv. Yunnan</strain>
        <tissue evidence="1">Leaves</tissue>
    </source>
</reference>
<reference evidence="2" key="1">
    <citation type="journal article" date="2022" name="Mol. Ecol. Resour.">
        <title>The genomes of chicory, endive, great burdock and yacon provide insights into Asteraceae palaeo-polyploidization history and plant inulin production.</title>
        <authorList>
            <person name="Fan W."/>
            <person name="Wang S."/>
            <person name="Wang H."/>
            <person name="Wang A."/>
            <person name="Jiang F."/>
            <person name="Liu H."/>
            <person name="Zhao H."/>
            <person name="Xu D."/>
            <person name="Zhang Y."/>
        </authorList>
    </citation>
    <scope>NUCLEOTIDE SEQUENCE [LARGE SCALE GENOMIC DNA]</scope>
    <source>
        <strain evidence="2">cv. Yunnan</strain>
    </source>
</reference>
<keyword evidence="2" id="KW-1185">Reference proteome</keyword>
<accession>A0ACB9EBW6</accession>
<dbReference type="Proteomes" id="UP001056120">
    <property type="component" value="Linkage Group LG18"/>
</dbReference>
<proteinExistence type="predicted"/>
<comment type="caution">
    <text evidence="1">The sequence shown here is derived from an EMBL/GenBank/DDBJ whole genome shotgun (WGS) entry which is preliminary data.</text>
</comment>
<gene>
    <name evidence="1" type="ORF">L1987_56112</name>
</gene>
<name>A0ACB9EBW6_9ASTR</name>
<organism evidence="1 2">
    <name type="scientific">Smallanthus sonchifolius</name>
    <dbReference type="NCBI Taxonomy" id="185202"/>
    <lineage>
        <taxon>Eukaryota</taxon>
        <taxon>Viridiplantae</taxon>
        <taxon>Streptophyta</taxon>
        <taxon>Embryophyta</taxon>
        <taxon>Tracheophyta</taxon>
        <taxon>Spermatophyta</taxon>
        <taxon>Magnoliopsida</taxon>
        <taxon>eudicotyledons</taxon>
        <taxon>Gunneridae</taxon>
        <taxon>Pentapetalae</taxon>
        <taxon>asterids</taxon>
        <taxon>campanulids</taxon>
        <taxon>Asterales</taxon>
        <taxon>Asteraceae</taxon>
        <taxon>Asteroideae</taxon>
        <taxon>Heliantheae alliance</taxon>
        <taxon>Millerieae</taxon>
        <taxon>Smallanthus</taxon>
    </lineage>
</organism>
<evidence type="ECO:0000313" key="1">
    <source>
        <dbReference type="EMBL" id="KAI3756292.1"/>
    </source>
</evidence>
<evidence type="ECO:0000313" key="2">
    <source>
        <dbReference type="Proteomes" id="UP001056120"/>
    </source>
</evidence>
<protein>
    <submittedName>
        <fullName evidence="1">Uncharacterized protein</fullName>
    </submittedName>
</protein>